<keyword evidence="2" id="KW-1185">Reference proteome</keyword>
<dbReference type="Proteomes" id="UP001150603">
    <property type="component" value="Unassembled WGS sequence"/>
</dbReference>
<dbReference type="EMBL" id="JANBPW010001259">
    <property type="protein sequence ID" value="KAJ1945335.1"/>
    <property type="molecule type" value="Genomic_DNA"/>
</dbReference>
<evidence type="ECO:0000313" key="1">
    <source>
        <dbReference type="EMBL" id="KAJ1945335.1"/>
    </source>
</evidence>
<gene>
    <name evidence="1" type="ORF">FBU59_002336</name>
</gene>
<name>A0ACC1JBH9_9FUNG</name>
<protein>
    <submittedName>
        <fullName evidence="1">Uncharacterized protein</fullName>
    </submittedName>
</protein>
<organism evidence="1 2">
    <name type="scientific">Linderina macrospora</name>
    <dbReference type="NCBI Taxonomy" id="4868"/>
    <lineage>
        <taxon>Eukaryota</taxon>
        <taxon>Fungi</taxon>
        <taxon>Fungi incertae sedis</taxon>
        <taxon>Zoopagomycota</taxon>
        <taxon>Kickxellomycotina</taxon>
        <taxon>Kickxellomycetes</taxon>
        <taxon>Kickxellales</taxon>
        <taxon>Kickxellaceae</taxon>
        <taxon>Linderina</taxon>
    </lineage>
</organism>
<comment type="caution">
    <text evidence="1">The sequence shown here is derived from an EMBL/GenBank/DDBJ whole genome shotgun (WGS) entry which is preliminary data.</text>
</comment>
<accession>A0ACC1JBH9</accession>
<evidence type="ECO:0000313" key="2">
    <source>
        <dbReference type="Proteomes" id="UP001150603"/>
    </source>
</evidence>
<feature type="non-terminal residue" evidence="1">
    <location>
        <position position="195"/>
    </location>
</feature>
<reference evidence="1" key="1">
    <citation type="submission" date="2022-07" db="EMBL/GenBank/DDBJ databases">
        <title>Phylogenomic reconstructions and comparative analyses of Kickxellomycotina fungi.</title>
        <authorList>
            <person name="Reynolds N.K."/>
            <person name="Stajich J.E."/>
            <person name="Barry K."/>
            <person name="Grigoriev I.V."/>
            <person name="Crous P."/>
            <person name="Smith M.E."/>
        </authorList>
    </citation>
    <scope>NUCLEOTIDE SEQUENCE</scope>
    <source>
        <strain evidence="1">NRRL 5244</strain>
    </source>
</reference>
<sequence>MRLILITFIACIILLAYPDIASAAKNKPGKEAVPTRGRTPTTPTDTVKGKKKTDKKKGDKTTPEAPKSSPPASSGSSPSEEKTAEHFTRDKCPSKPTSCSSGITGLSTCCHEEYGVHLFSVQWNKKLNKVPGFTIHGLWPNTCANGPAPANGCGDTARRLKSPKVTEILRKNNLLTDMTNFWPSITNNHGQFWMG</sequence>
<proteinExistence type="predicted"/>